<dbReference type="Proteomes" id="UP000440096">
    <property type="component" value="Unassembled WGS sequence"/>
</dbReference>
<dbReference type="PANTHER" id="PTHR12358">
    <property type="entry name" value="SPHINGOSINE KINASE"/>
    <property type="match status" value="1"/>
</dbReference>
<evidence type="ECO:0000313" key="11">
    <source>
        <dbReference type="EMBL" id="MTD56838.1"/>
    </source>
</evidence>
<proteinExistence type="inferred from homology"/>
<evidence type="ECO:0000256" key="9">
    <source>
        <dbReference type="SAM" id="MobiDB-lite"/>
    </source>
</evidence>
<keyword evidence="5 11" id="KW-0418">Kinase</keyword>
<evidence type="ECO:0000256" key="4">
    <source>
        <dbReference type="ARBA" id="ARBA00022741"/>
    </source>
</evidence>
<dbReference type="GO" id="GO:0005886">
    <property type="term" value="C:plasma membrane"/>
    <property type="evidence" value="ECO:0007669"/>
    <property type="project" value="TreeGrafter"/>
</dbReference>
<reference evidence="11 12" key="1">
    <citation type="submission" date="2019-11" db="EMBL/GenBank/DDBJ databases">
        <title>Draft genome of Amycolatopsis RM579.</title>
        <authorList>
            <person name="Duangmal K."/>
            <person name="Mingma R."/>
        </authorList>
    </citation>
    <scope>NUCLEOTIDE SEQUENCE [LARGE SCALE GENOMIC DNA]</scope>
    <source>
        <strain evidence="11 12">RM579</strain>
    </source>
</reference>
<evidence type="ECO:0000313" key="12">
    <source>
        <dbReference type="Proteomes" id="UP000440096"/>
    </source>
</evidence>
<keyword evidence="8" id="KW-1208">Phospholipid metabolism</keyword>
<dbReference type="GO" id="GO:0005524">
    <property type="term" value="F:ATP binding"/>
    <property type="evidence" value="ECO:0007669"/>
    <property type="project" value="UniProtKB-KW"/>
</dbReference>
<accession>A0A6N7YY54</accession>
<dbReference type="AlphaFoldDB" id="A0A6N7YY54"/>
<dbReference type="InterPro" id="IPR050187">
    <property type="entry name" value="Lipid_Phosphate_FormReg"/>
</dbReference>
<evidence type="ECO:0000256" key="3">
    <source>
        <dbReference type="ARBA" id="ARBA00022679"/>
    </source>
</evidence>
<dbReference type="PROSITE" id="PS50146">
    <property type="entry name" value="DAGK"/>
    <property type="match status" value="1"/>
</dbReference>
<protein>
    <submittedName>
        <fullName evidence="11">Sphingosine kinase</fullName>
    </submittedName>
</protein>
<keyword evidence="3" id="KW-0808">Transferase</keyword>
<dbReference type="Pfam" id="PF19279">
    <property type="entry name" value="YegS_C"/>
    <property type="match status" value="1"/>
</dbReference>
<feature type="domain" description="DAGKc" evidence="10">
    <location>
        <begin position="2"/>
        <end position="154"/>
    </location>
</feature>
<dbReference type="InterPro" id="IPR001206">
    <property type="entry name" value="Diacylglycerol_kinase_cat_dom"/>
</dbReference>
<feature type="region of interest" description="Disordered" evidence="9">
    <location>
        <begin position="1"/>
        <end position="36"/>
    </location>
</feature>
<evidence type="ECO:0000256" key="5">
    <source>
        <dbReference type="ARBA" id="ARBA00022777"/>
    </source>
</evidence>
<keyword evidence="7" id="KW-0443">Lipid metabolism</keyword>
<gene>
    <name evidence="11" type="ORF">GKO32_23105</name>
</gene>
<evidence type="ECO:0000256" key="8">
    <source>
        <dbReference type="ARBA" id="ARBA00023264"/>
    </source>
</evidence>
<keyword evidence="7" id="KW-0444">Lipid biosynthesis</keyword>
<evidence type="ECO:0000259" key="10">
    <source>
        <dbReference type="PROSITE" id="PS50146"/>
    </source>
</evidence>
<feature type="compositionally biased region" description="Basic residues" evidence="9">
    <location>
        <begin position="18"/>
        <end position="35"/>
    </location>
</feature>
<comment type="similarity">
    <text evidence="2">Belongs to the diacylglycerol/lipid kinase family.</text>
</comment>
<dbReference type="OrthoDB" id="142078at2"/>
<dbReference type="InterPro" id="IPR017438">
    <property type="entry name" value="ATP-NAD_kinase_N"/>
</dbReference>
<dbReference type="SUPFAM" id="SSF111331">
    <property type="entry name" value="NAD kinase/diacylglycerol kinase-like"/>
    <property type="match status" value="1"/>
</dbReference>
<feature type="compositionally biased region" description="Low complexity" evidence="9">
    <location>
        <begin position="1"/>
        <end position="17"/>
    </location>
</feature>
<dbReference type="GO" id="GO:0004143">
    <property type="term" value="F:ATP-dependent diacylglycerol kinase activity"/>
    <property type="evidence" value="ECO:0007669"/>
    <property type="project" value="TreeGrafter"/>
</dbReference>
<dbReference type="InterPro" id="IPR016064">
    <property type="entry name" value="NAD/diacylglycerol_kinase_sf"/>
</dbReference>
<dbReference type="Pfam" id="PF00781">
    <property type="entry name" value="DAGK_cat"/>
    <property type="match status" value="1"/>
</dbReference>
<evidence type="ECO:0000256" key="7">
    <source>
        <dbReference type="ARBA" id="ARBA00023209"/>
    </source>
</evidence>
<name>A0A6N7YY54_9PSEU</name>
<dbReference type="Gene3D" id="3.40.50.10330">
    <property type="entry name" value="Probable inorganic polyphosphate/atp-NAD kinase, domain 1"/>
    <property type="match status" value="1"/>
</dbReference>
<evidence type="ECO:0000256" key="2">
    <source>
        <dbReference type="ARBA" id="ARBA00005983"/>
    </source>
</evidence>
<organism evidence="11 12">
    <name type="scientific">Amycolatopsis pithecellobii</name>
    <dbReference type="NCBI Taxonomy" id="664692"/>
    <lineage>
        <taxon>Bacteria</taxon>
        <taxon>Bacillati</taxon>
        <taxon>Actinomycetota</taxon>
        <taxon>Actinomycetes</taxon>
        <taxon>Pseudonocardiales</taxon>
        <taxon>Pseudonocardiaceae</taxon>
        <taxon>Amycolatopsis</taxon>
    </lineage>
</organism>
<dbReference type="PANTHER" id="PTHR12358:SF106">
    <property type="entry name" value="LIPID KINASE YEGS"/>
    <property type="match status" value="1"/>
</dbReference>
<keyword evidence="12" id="KW-1185">Reference proteome</keyword>
<sequence>MTRPPRSTTRRAPSTNRNRPRRRARPARKTSRRPVRAALAVRPDRGSGAAVKVAAAVAERLRAHTGQLEICTGEPPDGLDLLVALGGDGAVHRAIQHCAGTETTLGVVAAGNGNDFARALGLPLDPLASLEALLANLRAGRRRRIDLGRAGQRWFGTVLCAGFDAAVARRAAALRVPRGPRRYDVAVVAELARFRPRPVTLRTGQDEFEVDATLVAIGNTPFYGGGVPICPRARPDDGLFDVTVVGAAGRLELLKMLPKLRTGAHLDHPAVRTLRAREIRLGGAEIPVSADGEVLGPPPELARCVPGALTVLA</sequence>
<dbReference type="InterPro" id="IPR045540">
    <property type="entry name" value="YegS/DAGK_C"/>
</dbReference>
<keyword evidence="7" id="KW-0594">Phospholipid biosynthesis</keyword>
<comment type="cofactor">
    <cofactor evidence="1">
        <name>Mg(2+)</name>
        <dbReference type="ChEBI" id="CHEBI:18420"/>
    </cofactor>
</comment>
<dbReference type="Gene3D" id="2.60.200.40">
    <property type="match status" value="1"/>
</dbReference>
<comment type="caution">
    <text evidence="11">The sequence shown here is derived from an EMBL/GenBank/DDBJ whole genome shotgun (WGS) entry which is preliminary data.</text>
</comment>
<keyword evidence="4" id="KW-0547">Nucleotide-binding</keyword>
<dbReference type="GO" id="GO:0008654">
    <property type="term" value="P:phospholipid biosynthetic process"/>
    <property type="evidence" value="ECO:0007669"/>
    <property type="project" value="UniProtKB-KW"/>
</dbReference>
<evidence type="ECO:0000256" key="1">
    <source>
        <dbReference type="ARBA" id="ARBA00001946"/>
    </source>
</evidence>
<dbReference type="EMBL" id="WMBA01000039">
    <property type="protein sequence ID" value="MTD56838.1"/>
    <property type="molecule type" value="Genomic_DNA"/>
</dbReference>
<keyword evidence="6" id="KW-0067">ATP-binding</keyword>
<evidence type="ECO:0000256" key="6">
    <source>
        <dbReference type="ARBA" id="ARBA00022840"/>
    </source>
</evidence>